<keyword evidence="13" id="KW-0456">Lyase</keyword>
<evidence type="ECO:0000256" key="15">
    <source>
        <dbReference type="ARBA" id="ARBA00048059"/>
    </source>
</evidence>
<comment type="subcellular location">
    <subcellularLocation>
        <location evidence="1">Plastid</location>
        <location evidence="1">Chloroplast</location>
    </subcellularLocation>
</comment>
<keyword evidence="9" id="KW-0934">Plastid</keyword>
<reference evidence="18" key="1">
    <citation type="journal article" date="2020" name="Nat. Commun.">
        <title>Genome sequence of the cluster root forming white lupin.</title>
        <authorList>
            <person name="Hufnagel B."/>
            <person name="Marques A."/>
            <person name="Soriano A."/>
            <person name="Marques L."/>
            <person name="Divol F."/>
            <person name="Doumas P."/>
            <person name="Sallet E."/>
            <person name="Mancinotti D."/>
            <person name="Carrere S."/>
            <person name="Marande W."/>
            <person name="Arribat S."/>
            <person name="Keller J."/>
            <person name="Huneau C."/>
            <person name="Blein T."/>
            <person name="Aime D."/>
            <person name="Laguerre M."/>
            <person name="Taylor J."/>
            <person name="Schubert V."/>
            <person name="Nelson M."/>
            <person name="Geu-Flores F."/>
            <person name="Crespi M."/>
            <person name="Gallardo-Guerrero K."/>
            <person name="Delaux P.-M."/>
            <person name="Salse J."/>
            <person name="Berges H."/>
            <person name="Guyot R."/>
            <person name="Gouzy J."/>
            <person name="Peret B."/>
        </authorList>
    </citation>
    <scope>NUCLEOTIDE SEQUENCE [LARGE SCALE GENOMIC DNA]</scope>
    <source>
        <strain evidence="18">cv. Amiga</strain>
    </source>
</reference>
<dbReference type="InterPro" id="IPR017443">
    <property type="entry name" value="RuBisCO_lsu_fd_N"/>
</dbReference>
<protein>
    <recommendedName>
        <fullName evidence="4">Ribulose bisphosphate carboxylase large chain</fullName>
        <ecNumber evidence="3">4.1.1.39</ecNumber>
    </recommendedName>
</protein>
<organism evidence="17 18">
    <name type="scientific">Lupinus albus</name>
    <name type="common">White lupine</name>
    <name type="synonym">Lupinus termis</name>
    <dbReference type="NCBI Taxonomy" id="3870"/>
    <lineage>
        <taxon>Eukaryota</taxon>
        <taxon>Viridiplantae</taxon>
        <taxon>Streptophyta</taxon>
        <taxon>Embryophyta</taxon>
        <taxon>Tracheophyta</taxon>
        <taxon>Spermatophyta</taxon>
        <taxon>Magnoliopsida</taxon>
        <taxon>eudicotyledons</taxon>
        <taxon>Gunneridae</taxon>
        <taxon>Pentapetalae</taxon>
        <taxon>rosids</taxon>
        <taxon>fabids</taxon>
        <taxon>Fabales</taxon>
        <taxon>Fabaceae</taxon>
        <taxon>Papilionoideae</taxon>
        <taxon>50 kb inversion clade</taxon>
        <taxon>genistoids sensu lato</taxon>
        <taxon>core genistoids</taxon>
        <taxon>Genisteae</taxon>
        <taxon>Lupinus</taxon>
    </lineage>
</organism>
<proteinExistence type="inferred from homology"/>
<keyword evidence="8" id="KW-0113">Calvin cycle</keyword>
<comment type="similarity">
    <text evidence="2">Belongs to the RuBisCO large chain family. Type I subfamily.</text>
</comment>
<evidence type="ECO:0000256" key="4">
    <source>
        <dbReference type="ARBA" id="ARBA00017725"/>
    </source>
</evidence>
<dbReference type="InterPro" id="IPR036422">
    <property type="entry name" value="RuBisCO_lsu_N_sf"/>
</dbReference>
<evidence type="ECO:0000256" key="3">
    <source>
        <dbReference type="ARBA" id="ARBA00012287"/>
    </source>
</evidence>
<dbReference type="Gene3D" id="3.30.70.150">
    <property type="entry name" value="RuBisCO large subunit, N-terminal domain"/>
    <property type="match status" value="1"/>
</dbReference>
<evidence type="ECO:0000256" key="5">
    <source>
        <dbReference type="ARBA" id="ARBA00022481"/>
    </source>
</evidence>
<dbReference type="EMBL" id="WOCE01000015">
    <property type="protein sequence ID" value="KAE9598017.1"/>
    <property type="molecule type" value="Genomic_DNA"/>
</dbReference>
<keyword evidence="5" id="KW-0488">Methylation</keyword>
<evidence type="ECO:0000256" key="16">
    <source>
        <dbReference type="ARBA" id="ARBA00049469"/>
    </source>
</evidence>
<evidence type="ECO:0000256" key="6">
    <source>
        <dbReference type="ARBA" id="ARBA00022528"/>
    </source>
</evidence>
<dbReference type="GO" id="GO:0019253">
    <property type="term" value="P:reductive pentose-phosphate cycle"/>
    <property type="evidence" value="ECO:0007669"/>
    <property type="project" value="UniProtKB-KW"/>
</dbReference>
<evidence type="ECO:0000313" key="17">
    <source>
        <dbReference type="EMBL" id="KAE9598017.1"/>
    </source>
</evidence>
<comment type="catalytic activity">
    <reaction evidence="15">
        <text>D-ribulose 1,5-bisphosphate + O2 = 2-phosphoglycolate + (2R)-3-phosphoglycerate + 2 H(+)</text>
        <dbReference type="Rhea" id="RHEA:36631"/>
        <dbReference type="ChEBI" id="CHEBI:15378"/>
        <dbReference type="ChEBI" id="CHEBI:15379"/>
        <dbReference type="ChEBI" id="CHEBI:57870"/>
        <dbReference type="ChEBI" id="CHEBI:58033"/>
        <dbReference type="ChEBI" id="CHEBI:58272"/>
    </reaction>
</comment>
<dbReference type="GO" id="GO:0016984">
    <property type="term" value="F:ribulose-bisphosphate carboxylase activity"/>
    <property type="evidence" value="ECO:0007669"/>
    <property type="project" value="UniProtKB-EC"/>
</dbReference>
<evidence type="ECO:0000256" key="12">
    <source>
        <dbReference type="ARBA" id="ARBA00023238"/>
    </source>
</evidence>
<comment type="catalytic activity">
    <reaction evidence="16">
        <text>2 (2R)-3-phosphoglycerate + 2 H(+) = D-ribulose 1,5-bisphosphate + CO2 + H2O</text>
        <dbReference type="Rhea" id="RHEA:23124"/>
        <dbReference type="ChEBI" id="CHEBI:15377"/>
        <dbReference type="ChEBI" id="CHEBI:15378"/>
        <dbReference type="ChEBI" id="CHEBI:16526"/>
        <dbReference type="ChEBI" id="CHEBI:57870"/>
        <dbReference type="ChEBI" id="CHEBI:58272"/>
        <dbReference type="EC" id="4.1.1.39"/>
    </reaction>
</comment>
<dbReference type="Pfam" id="PF02788">
    <property type="entry name" value="RuBisCO_large_N"/>
    <property type="match status" value="1"/>
</dbReference>
<dbReference type="SUPFAM" id="SSF54966">
    <property type="entry name" value="RuBisCO, large subunit, small (N-terminal) domain"/>
    <property type="match status" value="1"/>
</dbReference>
<evidence type="ECO:0000256" key="2">
    <source>
        <dbReference type="ARBA" id="ARBA00006204"/>
    </source>
</evidence>
<dbReference type="EC" id="4.1.1.39" evidence="3"/>
<keyword evidence="14" id="KW-0120">Carbon dioxide fixation</keyword>
<dbReference type="GO" id="GO:0009853">
    <property type="term" value="P:photorespiration"/>
    <property type="evidence" value="ECO:0007669"/>
    <property type="project" value="UniProtKB-KW"/>
</dbReference>
<sequence>MSCRERYMSPQIEIKASVGLKVNVKDYKLTNTLDSEIKDSDILAAFVTPQLGVPAEEAGVVVAVESSTCTWTTV</sequence>
<evidence type="ECO:0000256" key="14">
    <source>
        <dbReference type="ARBA" id="ARBA00023300"/>
    </source>
</evidence>
<evidence type="ECO:0000256" key="1">
    <source>
        <dbReference type="ARBA" id="ARBA00004229"/>
    </source>
</evidence>
<gene>
    <name evidence="17" type="ORF">Lalb_Chr15g0076081</name>
</gene>
<keyword evidence="7" id="KW-0602">Photosynthesis</keyword>
<keyword evidence="18" id="KW-1185">Reference proteome</keyword>
<evidence type="ECO:0000256" key="7">
    <source>
        <dbReference type="ARBA" id="ARBA00022531"/>
    </source>
</evidence>
<evidence type="ECO:0000256" key="11">
    <source>
        <dbReference type="ARBA" id="ARBA00023033"/>
    </source>
</evidence>
<evidence type="ECO:0000256" key="9">
    <source>
        <dbReference type="ARBA" id="ARBA00022640"/>
    </source>
</evidence>
<dbReference type="InterPro" id="IPR033966">
    <property type="entry name" value="RuBisCO"/>
</dbReference>
<keyword evidence="6" id="KW-0150">Chloroplast</keyword>
<accession>A0A6A5P9T7</accession>
<name>A0A6A5P9T7_LUPAL</name>
<keyword evidence="12" id="KW-0601">Photorespiration</keyword>
<dbReference type="GO" id="GO:0004497">
    <property type="term" value="F:monooxygenase activity"/>
    <property type="evidence" value="ECO:0007669"/>
    <property type="project" value="UniProtKB-KW"/>
</dbReference>
<dbReference type="PANTHER" id="PTHR42704:SF15">
    <property type="entry name" value="RIBULOSE BISPHOSPHATE CARBOXYLASE LARGE CHAIN"/>
    <property type="match status" value="1"/>
</dbReference>
<dbReference type="PANTHER" id="PTHR42704">
    <property type="entry name" value="RIBULOSE BISPHOSPHATE CARBOXYLASE"/>
    <property type="match status" value="1"/>
</dbReference>
<keyword evidence="11" id="KW-0503">Monooxygenase</keyword>
<evidence type="ECO:0000256" key="10">
    <source>
        <dbReference type="ARBA" id="ARBA00023002"/>
    </source>
</evidence>
<dbReference type="Proteomes" id="UP000447434">
    <property type="component" value="Chromosome 15"/>
</dbReference>
<evidence type="ECO:0000256" key="13">
    <source>
        <dbReference type="ARBA" id="ARBA00023239"/>
    </source>
</evidence>
<comment type="caution">
    <text evidence="17">The sequence shown here is derived from an EMBL/GenBank/DDBJ whole genome shotgun (WGS) entry which is preliminary data.</text>
</comment>
<dbReference type="OrthoDB" id="563909at2759"/>
<evidence type="ECO:0000256" key="8">
    <source>
        <dbReference type="ARBA" id="ARBA00022567"/>
    </source>
</evidence>
<evidence type="ECO:0000313" key="18">
    <source>
        <dbReference type="Proteomes" id="UP000447434"/>
    </source>
</evidence>
<dbReference type="GO" id="GO:0009507">
    <property type="term" value="C:chloroplast"/>
    <property type="evidence" value="ECO:0007669"/>
    <property type="project" value="UniProtKB-SubCell"/>
</dbReference>
<dbReference type="AlphaFoldDB" id="A0A6A5P9T7"/>
<keyword evidence="10" id="KW-0560">Oxidoreductase</keyword>